<organism evidence="4 5">
    <name type="scientific">Cerasibacillus quisquiliarum</name>
    <dbReference type="NCBI Taxonomy" id="227865"/>
    <lineage>
        <taxon>Bacteria</taxon>
        <taxon>Bacillati</taxon>
        <taxon>Bacillota</taxon>
        <taxon>Bacilli</taxon>
        <taxon>Bacillales</taxon>
        <taxon>Bacillaceae</taxon>
        <taxon>Cerasibacillus</taxon>
    </lineage>
</organism>
<keyword evidence="2" id="KW-0472">Membrane</keyword>
<keyword evidence="5" id="KW-1185">Reference proteome</keyword>
<dbReference type="Proteomes" id="UP000321491">
    <property type="component" value="Unassembled WGS sequence"/>
</dbReference>
<evidence type="ECO:0000313" key="5">
    <source>
        <dbReference type="Proteomes" id="UP000321491"/>
    </source>
</evidence>
<evidence type="ECO:0000259" key="3">
    <source>
        <dbReference type="Pfam" id="PF02397"/>
    </source>
</evidence>
<proteinExistence type="inferred from homology"/>
<dbReference type="PANTHER" id="PTHR30576">
    <property type="entry name" value="COLANIC BIOSYNTHESIS UDP-GLUCOSE LIPID CARRIER TRANSFERASE"/>
    <property type="match status" value="1"/>
</dbReference>
<sequence>MRKNNFYKKYIKRVFDIVFSLFALILLSPVLLILAVLIKLNLGSPILFKQQRPGLYGKVFTIYKFRTMTDEKDETGELLDDHLRLTKFGRFLRSTSMDELPELLNILKGDMSFIGPRPLLVEYLPLYNNEQMRRHEVRPGLSGLAQVNGRNELSWEEKFYHDIYYVDNVSLYLDLKIFFLTLRKVIMREGISFSNEKKDNKFKGDKEKII</sequence>
<comment type="caution">
    <text evidence="4">The sequence shown here is derived from an EMBL/GenBank/DDBJ whole genome shotgun (WGS) entry which is preliminary data.</text>
</comment>
<name>A0A511UYD8_9BACI</name>
<dbReference type="PANTHER" id="PTHR30576:SF8">
    <property type="entry name" value="UNDECAPRENYL-PHOSPHATE GALACTOSE PHOSPHOTRANSFERASE"/>
    <property type="match status" value="1"/>
</dbReference>
<evidence type="ECO:0000313" key="4">
    <source>
        <dbReference type="EMBL" id="GEN30142.1"/>
    </source>
</evidence>
<accession>A0A511UYD8</accession>
<feature type="domain" description="Bacterial sugar transferase" evidence="3">
    <location>
        <begin position="12"/>
        <end position="186"/>
    </location>
</feature>
<dbReference type="AlphaFoldDB" id="A0A511UYD8"/>
<dbReference type="RefSeq" id="WP_146935150.1">
    <property type="nucleotide sequence ID" value="NZ_BJXW01000005.1"/>
</dbReference>
<comment type="similarity">
    <text evidence="1">Belongs to the bacterial sugar transferase family.</text>
</comment>
<dbReference type="InterPro" id="IPR003362">
    <property type="entry name" value="Bact_transf"/>
</dbReference>
<keyword evidence="4" id="KW-0808">Transferase</keyword>
<gene>
    <name evidence="4" type="ORF">CQU01_03800</name>
</gene>
<dbReference type="OrthoDB" id="9808602at2"/>
<keyword evidence="2" id="KW-0812">Transmembrane</keyword>
<keyword evidence="2" id="KW-1133">Transmembrane helix</keyword>
<reference evidence="4 5" key="1">
    <citation type="submission" date="2019-07" db="EMBL/GenBank/DDBJ databases">
        <title>Whole genome shotgun sequence of Cerasibacillus quisquiliarum NBRC 102429.</title>
        <authorList>
            <person name="Hosoyama A."/>
            <person name="Uohara A."/>
            <person name="Ohji S."/>
            <person name="Ichikawa N."/>
        </authorList>
    </citation>
    <scope>NUCLEOTIDE SEQUENCE [LARGE SCALE GENOMIC DNA]</scope>
    <source>
        <strain evidence="4 5">NBRC 102429</strain>
    </source>
</reference>
<dbReference type="GO" id="GO:0016780">
    <property type="term" value="F:phosphotransferase activity, for other substituted phosphate groups"/>
    <property type="evidence" value="ECO:0007669"/>
    <property type="project" value="TreeGrafter"/>
</dbReference>
<dbReference type="Pfam" id="PF02397">
    <property type="entry name" value="Bac_transf"/>
    <property type="match status" value="1"/>
</dbReference>
<evidence type="ECO:0000256" key="1">
    <source>
        <dbReference type="ARBA" id="ARBA00006464"/>
    </source>
</evidence>
<evidence type="ECO:0000256" key="2">
    <source>
        <dbReference type="SAM" id="Phobius"/>
    </source>
</evidence>
<feature type="transmembrane region" description="Helical" evidence="2">
    <location>
        <begin position="21"/>
        <end position="42"/>
    </location>
</feature>
<protein>
    <submittedName>
        <fullName evidence="4">UDP-galactose phosphate transferase</fullName>
    </submittedName>
</protein>
<dbReference type="EMBL" id="BJXW01000005">
    <property type="protein sequence ID" value="GEN30142.1"/>
    <property type="molecule type" value="Genomic_DNA"/>
</dbReference>